<dbReference type="HOGENOM" id="CLU_1456648_0_0_1"/>
<dbReference type="Proteomes" id="UP000008021">
    <property type="component" value="Chromosome 4"/>
</dbReference>
<dbReference type="AlphaFoldDB" id="A0A0E0DJJ4"/>
<feature type="compositionally biased region" description="Basic and acidic residues" evidence="1">
    <location>
        <begin position="1"/>
        <end position="18"/>
    </location>
</feature>
<reference evidence="2" key="2">
    <citation type="submission" date="2018-05" db="EMBL/GenBank/DDBJ databases">
        <title>OmerRS3 (Oryza meridionalis Reference Sequence Version 3).</title>
        <authorList>
            <person name="Zhang J."/>
            <person name="Kudrna D."/>
            <person name="Lee S."/>
            <person name="Talag J."/>
            <person name="Welchert J."/>
            <person name="Wing R.A."/>
        </authorList>
    </citation>
    <scope>NUCLEOTIDE SEQUENCE [LARGE SCALE GENOMIC DNA]</scope>
    <source>
        <strain evidence="2">cv. OR44</strain>
    </source>
</reference>
<sequence length="186" mass="19806">MEIMPREKEAEGVEKGEEAGADLAPDHPGQLPGLNGSIACGSECIALLCLHLTVEQQALARAADGDANLEEGRESLRRAAAAVAEMEKETETSGRTDPKPKANQGCVGGDGPKSPTRSKAHPYLPPPQERKKKRGSKAQRRPSQQPHKAGEEREAAPPQICGRVRVSSPESSGGSRRGEEEEEGDE</sequence>
<accession>A0A0E0DJJ4</accession>
<dbReference type="Gramene" id="OMERI04G23780.4">
    <property type="protein sequence ID" value="OMERI04G23780.4"/>
    <property type="gene ID" value="OMERI04G23780"/>
</dbReference>
<feature type="region of interest" description="Disordered" evidence="1">
    <location>
        <begin position="1"/>
        <end position="36"/>
    </location>
</feature>
<evidence type="ECO:0000313" key="3">
    <source>
        <dbReference type="Proteomes" id="UP000008021"/>
    </source>
</evidence>
<keyword evidence="3" id="KW-1185">Reference proteome</keyword>
<protein>
    <submittedName>
        <fullName evidence="2">Uncharacterized protein</fullName>
    </submittedName>
</protein>
<name>A0A0E0DJJ4_9ORYZ</name>
<feature type="region of interest" description="Disordered" evidence="1">
    <location>
        <begin position="76"/>
        <end position="186"/>
    </location>
</feature>
<evidence type="ECO:0000313" key="2">
    <source>
        <dbReference type="EnsemblPlants" id="OMERI04G23780.4"/>
    </source>
</evidence>
<dbReference type="EnsemblPlants" id="OMERI04G23780.4">
    <property type="protein sequence ID" value="OMERI04G23780.4"/>
    <property type="gene ID" value="OMERI04G23780"/>
</dbReference>
<organism evidence="2">
    <name type="scientific">Oryza meridionalis</name>
    <dbReference type="NCBI Taxonomy" id="40149"/>
    <lineage>
        <taxon>Eukaryota</taxon>
        <taxon>Viridiplantae</taxon>
        <taxon>Streptophyta</taxon>
        <taxon>Embryophyta</taxon>
        <taxon>Tracheophyta</taxon>
        <taxon>Spermatophyta</taxon>
        <taxon>Magnoliopsida</taxon>
        <taxon>Liliopsida</taxon>
        <taxon>Poales</taxon>
        <taxon>Poaceae</taxon>
        <taxon>BOP clade</taxon>
        <taxon>Oryzoideae</taxon>
        <taxon>Oryzeae</taxon>
        <taxon>Oryzinae</taxon>
        <taxon>Oryza</taxon>
    </lineage>
</organism>
<proteinExistence type="predicted"/>
<evidence type="ECO:0000256" key="1">
    <source>
        <dbReference type="SAM" id="MobiDB-lite"/>
    </source>
</evidence>
<feature type="compositionally biased region" description="Low complexity" evidence="1">
    <location>
        <begin position="162"/>
        <end position="174"/>
    </location>
</feature>
<feature type="compositionally biased region" description="Basic residues" evidence="1">
    <location>
        <begin position="130"/>
        <end position="140"/>
    </location>
</feature>
<feature type="compositionally biased region" description="Basic and acidic residues" evidence="1">
    <location>
        <begin position="85"/>
        <end position="100"/>
    </location>
</feature>
<reference evidence="2" key="1">
    <citation type="submission" date="2015-04" db="UniProtKB">
        <authorList>
            <consortium name="EnsemblPlants"/>
        </authorList>
    </citation>
    <scope>IDENTIFICATION</scope>
</reference>